<keyword evidence="2" id="KW-1185">Reference proteome</keyword>
<evidence type="ECO:0000313" key="2">
    <source>
        <dbReference type="Proteomes" id="UP000294853"/>
    </source>
</evidence>
<name>A0A4P7IF74_9ACTN</name>
<proteinExistence type="predicted"/>
<gene>
    <name evidence="1" type="ORF">EXE58_10875</name>
</gene>
<dbReference type="KEGG" id="nsn:EXE58_10875"/>
<dbReference type="RefSeq" id="WP_135267905.1">
    <property type="nucleotide sequence ID" value="NZ_CP038436.1"/>
</dbReference>
<dbReference type="Proteomes" id="UP000294853">
    <property type="component" value="Chromosome"/>
</dbReference>
<sequence length="345" mass="36811">MTATQELLRGESQTFSTHADFLAGAYERGWTDGLPVVAPDPETVMQFLDAAGLRPDEVLGSVPTREVTVTAEAAATNAVMAGCLPEYFPVVVAAVRAHLSLLGNSHCTTASLAGPSHALIVNGPVRHELGIASGQGCLGPGFRANATIGRALRLVIRNVCKSVPGVLDRAIFSTPARYSFCFGEDEEMGAPWTPMHQQLGFTSEDSTVTMFSAWGTLESNSVARSAEGILDDLVADLRWKGFWKGLGDTADDVFLGDELAFIVVVGPEHRQVFHEHGWSKEMIQEYTFDRITAPTTGPRDRACAISAPERMLVTTAGGTGIPETQVLLPHLGAPVTTLIPKGVAR</sequence>
<dbReference type="AlphaFoldDB" id="A0A4P7IF74"/>
<organism evidence="1 2">
    <name type="scientific">Nocardioides seonyuensis</name>
    <dbReference type="NCBI Taxonomy" id="2518371"/>
    <lineage>
        <taxon>Bacteria</taxon>
        <taxon>Bacillati</taxon>
        <taxon>Actinomycetota</taxon>
        <taxon>Actinomycetes</taxon>
        <taxon>Propionibacteriales</taxon>
        <taxon>Nocardioidaceae</taxon>
        <taxon>Nocardioides</taxon>
    </lineage>
</organism>
<dbReference type="OrthoDB" id="5240640at2"/>
<protein>
    <recommendedName>
        <fullName evidence="3">Thioredoxin</fullName>
    </recommendedName>
</protein>
<reference evidence="1 2" key="1">
    <citation type="submission" date="2019-03" db="EMBL/GenBank/DDBJ databases">
        <title>Three New Species of Nocardioides, Nocardioides euryhalodurans sp. nov., Nocardioides seonyuensis sp. nov. and Nocardioides eburneoflavus sp. nov. Iolated from Soil.</title>
        <authorList>
            <person name="Roh S.G."/>
            <person name="Lee C."/>
            <person name="Kim M.-K."/>
            <person name="Kim S.B."/>
        </authorList>
    </citation>
    <scope>NUCLEOTIDE SEQUENCE [LARGE SCALE GENOMIC DNA]</scope>
    <source>
        <strain evidence="1 2">MMS17-SY207-3</strain>
    </source>
</reference>
<dbReference type="EMBL" id="CP038436">
    <property type="protein sequence ID" value="QBX55914.1"/>
    <property type="molecule type" value="Genomic_DNA"/>
</dbReference>
<evidence type="ECO:0008006" key="3">
    <source>
        <dbReference type="Google" id="ProtNLM"/>
    </source>
</evidence>
<accession>A0A4P7IF74</accession>
<evidence type="ECO:0000313" key="1">
    <source>
        <dbReference type="EMBL" id="QBX55914.1"/>
    </source>
</evidence>